<dbReference type="EMBL" id="CP026262">
    <property type="protein sequence ID" value="AWP19648.1"/>
    <property type="molecule type" value="Genomic_DNA"/>
</dbReference>
<evidence type="ECO:0000313" key="2">
    <source>
        <dbReference type="Proteomes" id="UP000246464"/>
    </source>
</evidence>
<keyword evidence="2" id="KW-1185">Reference proteome</keyword>
<name>A0A2U9CSR7_SCOMX</name>
<accession>A0A2U9CSR7</accession>
<reference evidence="1 2" key="1">
    <citation type="submission" date="2017-12" db="EMBL/GenBank/DDBJ databases">
        <title>Integrating genomic resources of turbot (Scophthalmus maximus) in depth evaluation of genetic and physical mapping variation across individuals.</title>
        <authorList>
            <person name="Martinez P."/>
        </authorList>
    </citation>
    <scope>NUCLEOTIDE SEQUENCE [LARGE SCALE GENOMIC DNA]</scope>
</reference>
<dbReference type="AlphaFoldDB" id="A0A2U9CSR7"/>
<dbReference type="Proteomes" id="UP000246464">
    <property type="component" value="Chromosome 20"/>
</dbReference>
<gene>
    <name evidence="1" type="ORF">SMAX5B_019441</name>
</gene>
<evidence type="ECO:0000313" key="1">
    <source>
        <dbReference type="EMBL" id="AWP19648.1"/>
    </source>
</evidence>
<protein>
    <submittedName>
        <fullName evidence="1">Uncharacterized protein</fullName>
    </submittedName>
</protein>
<organism evidence="1 2">
    <name type="scientific">Scophthalmus maximus</name>
    <name type="common">Turbot</name>
    <name type="synonym">Psetta maxima</name>
    <dbReference type="NCBI Taxonomy" id="52904"/>
    <lineage>
        <taxon>Eukaryota</taxon>
        <taxon>Metazoa</taxon>
        <taxon>Chordata</taxon>
        <taxon>Craniata</taxon>
        <taxon>Vertebrata</taxon>
        <taxon>Euteleostomi</taxon>
        <taxon>Actinopterygii</taxon>
        <taxon>Neopterygii</taxon>
        <taxon>Teleostei</taxon>
        <taxon>Neoteleostei</taxon>
        <taxon>Acanthomorphata</taxon>
        <taxon>Carangaria</taxon>
        <taxon>Pleuronectiformes</taxon>
        <taxon>Pleuronectoidei</taxon>
        <taxon>Scophthalmidae</taxon>
        <taxon>Scophthalmus</taxon>
    </lineage>
</organism>
<proteinExistence type="predicted"/>
<sequence length="81" mass="8480">MPNTGMAVLWLGDVSERLAQPQVLEHVNVSPPPLLLPSCPLTPPHDGIAAHVCHVTKILPGTGIGLEDAQEAAVCFPLVKA</sequence>